<dbReference type="Pfam" id="PF00046">
    <property type="entry name" value="Homeodomain"/>
    <property type="match status" value="1"/>
</dbReference>
<evidence type="ECO:0000313" key="14">
    <source>
        <dbReference type="EMBL" id="KXG38837.1"/>
    </source>
</evidence>
<dbReference type="SMART" id="SM00389">
    <property type="entry name" value="HOX"/>
    <property type="match status" value="1"/>
</dbReference>
<dbReference type="OrthoDB" id="6159439at2759"/>
<dbReference type="InterPro" id="IPR001356">
    <property type="entry name" value="HD"/>
</dbReference>
<dbReference type="InterPro" id="IPR002913">
    <property type="entry name" value="START_lipid-bd_dom"/>
</dbReference>
<evidence type="ECO:0000256" key="11">
    <source>
        <dbReference type="SAM" id="MobiDB-lite"/>
    </source>
</evidence>
<dbReference type="Gene3D" id="3.30.530.20">
    <property type="match status" value="1"/>
</dbReference>
<dbReference type="Proteomes" id="UP000000768">
    <property type="component" value="Chromosome 1"/>
</dbReference>
<proteinExistence type="inferred from homology"/>
<name>A0A1B6QLR7_SORBI</name>
<comment type="subcellular location">
    <subcellularLocation>
        <location evidence="1 9 10">Nucleus</location>
    </subcellularLocation>
</comment>
<dbReference type="eggNOG" id="ENOG502QU3P">
    <property type="taxonomic scope" value="Eukaryota"/>
</dbReference>
<dbReference type="PROSITE" id="PS00027">
    <property type="entry name" value="HOMEOBOX_1"/>
    <property type="match status" value="1"/>
</dbReference>
<dbReference type="GO" id="GO:0005634">
    <property type="term" value="C:nucleus"/>
    <property type="evidence" value="ECO:0007669"/>
    <property type="project" value="UniProtKB-SubCell"/>
</dbReference>
<keyword evidence="8 9" id="KW-0539">Nucleus</keyword>
<organism evidence="14 15">
    <name type="scientific">Sorghum bicolor</name>
    <name type="common">Sorghum</name>
    <name type="synonym">Sorghum vulgare</name>
    <dbReference type="NCBI Taxonomy" id="4558"/>
    <lineage>
        <taxon>Eukaryota</taxon>
        <taxon>Viridiplantae</taxon>
        <taxon>Streptophyta</taxon>
        <taxon>Embryophyta</taxon>
        <taxon>Tracheophyta</taxon>
        <taxon>Spermatophyta</taxon>
        <taxon>Magnoliopsida</taxon>
        <taxon>Liliopsida</taxon>
        <taxon>Poales</taxon>
        <taxon>Poaceae</taxon>
        <taxon>PACMAD clade</taxon>
        <taxon>Panicoideae</taxon>
        <taxon>Andropogonodae</taxon>
        <taxon>Andropogoneae</taxon>
        <taxon>Sorghinae</taxon>
        <taxon>Sorghum</taxon>
    </lineage>
</organism>
<reference evidence="14 15" key="1">
    <citation type="journal article" date="2009" name="Nature">
        <title>The Sorghum bicolor genome and the diversification of grasses.</title>
        <authorList>
            <person name="Paterson A.H."/>
            <person name="Bowers J.E."/>
            <person name="Bruggmann R."/>
            <person name="Dubchak I."/>
            <person name="Grimwood J."/>
            <person name="Gundlach H."/>
            <person name="Haberer G."/>
            <person name="Hellsten U."/>
            <person name="Mitros T."/>
            <person name="Poliakov A."/>
            <person name="Schmutz J."/>
            <person name="Spannagl M."/>
            <person name="Tang H."/>
            <person name="Wang X."/>
            <person name="Wicker T."/>
            <person name="Bharti A.K."/>
            <person name="Chapman J."/>
            <person name="Feltus F.A."/>
            <person name="Gowik U."/>
            <person name="Grigoriev I.V."/>
            <person name="Lyons E."/>
            <person name="Maher C.A."/>
            <person name="Martis M."/>
            <person name="Narechania A."/>
            <person name="Otillar R.P."/>
            <person name="Penning B.W."/>
            <person name="Salamov A.A."/>
            <person name="Wang Y."/>
            <person name="Zhang L."/>
            <person name="Carpita N.C."/>
            <person name="Freeling M."/>
            <person name="Gingle A.R."/>
            <person name="Hash C.T."/>
            <person name="Keller B."/>
            <person name="Klein P."/>
            <person name="Kresovich S."/>
            <person name="McCann M.C."/>
            <person name="Ming R."/>
            <person name="Peterson D.G."/>
            <person name="Mehboob-ur-Rahman"/>
            <person name="Ware D."/>
            <person name="Westhoff P."/>
            <person name="Mayer K.F."/>
            <person name="Messing J."/>
            <person name="Rokhsar D.S."/>
        </authorList>
    </citation>
    <scope>NUCLEOTIDE SEQUENCE [LARGE SCALE GENOMIC DNA]</scope>
    <source>
        <strain evidence="15">cv. BTx623</strain>
    </source>
</reference>
<evidence type="ECO:0000259" key="12">
    <source>
        <dbReference type="PROSITE" id="PS50071"/>
    </source>
</evidence>
<feature type="compositionally biased region" description="Polar residues" evidence="11">
    <location>
        <begin position="809"/>
        <end position="818"/>
    </location>
</feature>
<dbReference type="PROSITE" id="PS50071">
    <property type="entry name" value="HOMEOBOX_2"/>
    <property type="match status" value="1"/>
</dbReference>
<dbReference type="FunFam" id="1.10.10.60:FF:000229">
    <property type="entry name" value="Homeobox-leucine zipper protein HDG1"/>
    <property type="match status" value="1"/>
</dbReference>
<dbReference type="InterPro" id="IPR042160">
    <property type="entry name" value="HD-Zip_IV"/>
</dbReference>
<dbReference type="CDD" id="cd08875">
    <property type="entry name" value="START_ArGLABRA2_like"/>
    <property type="match status" value="1"/>
</dbReference>
<reference evidence="15" key="3">
    <citation type="journal article" date="2018" name="Plant J.">
        <title>The Sorghum bicolor reference genome: improved assembly, gene annotations, a transcriptome atlas, and signatures of genome organization.</title>
        <authorList>
            <person name="McCormick R.F."/>
            <person name="Truong S.K."/>
            <person name="Sreedasyam A."/>
            <person name="Jenkins J."/>
            <person name="Shu S."/>
            <person name="Sims D."/>
            <person name="Kennedy M."/>
            <person name="Amirebrahimi M."/>
            <person name="Weers B.D."/>
            <person name="McKinley B."/>
            <person name="Mattison A."/>
            <person name="Morishige D.T."/>
            <person name="Grimwood J."/>
            <person name="Schmutz J."/>
            <person name="Mullet J.E."/>
        </authorList>
    </citation>
    <scope>NUCLEOTIDE SEQUENCE [LARGE SCALE GENOMIC DNA]</scope>
    <source>
        <strain evidence="15">cv. BTx623</strain>
    </source>
</reference>
<dbReference type="CDD" id="cd00086">
    <property type="entry name" value="homeodomain"/>
    <property type="match status" value="1"/>
</dbReference>
<evidence type="ECO:0000256" key="9">
    <source>
        <dbReference type="PROSITE-ProRule" id="PRU00108"/>
    </source>
</evidence>
<dbReference type="Gramene" id="OQU92068">
    <property type="protein sequence ID" value="OQU92068"/>
    <property type="gene ID" value="SORBI_3001G286700"/>
</dbReference>
<dbReference type="STRING" id="4558.A0A1B6QLR7"/>
<dbReference type="GO" id="GO:0008289">
    <property type="term" value="F:lipid binding"/>
    <property type="evidence" value="ECO:0007669"/>
    <property type="project" value="InterPro"/>
</dbReference>
<dbReference type="InterPro" id="IPR009057">
    <property type="entry name" value="Homeodomain-like_sf"/>
</dbReference>
<sequence length="882" mass="94806">MFGDCQVLSSMAAMAGASSSADALFIPNPGALAGFMSSSAAAMPFHHFSTTAASLIPKEEGGIMGALQVAKDEDMDQLEMDMELSGGSGSAHLDGLLSFADVDDDRTEQKPQHSGLELQTTVDAAGQQQQQQQLATANGKKKRYHRHTAHQIQQMEALFKECPHPDDKQRLKLSQELGLKPRQVKFWFQNRRTQMKAQQDRADNVLLRAENESLKSDNYRLQAAIRNVVCPNCGHAAVLGEMSYEEQQLRIENARLKDELDRLACIATRYGGGRQPSMSSALGCLSAPPPVLMPPLDLDMNVYARHFTDQSSVMGCGDLIQSVLAPQQQIPVGGAEHHATSSFMGAAIGPVQEQDRQLVLDLAATAADTLAKMCRAGEPLWLRRRGASSEVMVADEHARMFSWPVDGGQQGSASTGAAARTEGSRDSAVVIMNSITLVDAFLDANKWMELFPSIVSKARTIQVINHGARSGHMGSGSLLLMQAEVQFPSPLVPAREVVFFRYCMHNGDEGTWSVVDFPADGFQLEGLQTSSVVKCCRRPSGCIIQDMPNGYSSVVWVEHMEMVGEEKPLHQVFKDYVASGYAFGATRWVSLLQRQCERLASELARNIADLGVIRTPEARTNMMKLSQRMITTFSANISASGSQSWTALSETTEDTIRVTTRKNTDPGQPSGVILTAVSTSWLPFSHQQVFELLADEQQRCQLEILSNGGSLHEVAHIANGSHPRNCISLLRINAASNSSQNVELMLQETSTHPDGGSLVVFATVDVDAIQVTMSGEDPSYIPLLPLGFAIFPATNPSPAATSTSSGNGESSPGNTDEPTSGCLLTVGMQVLASAVPSAKLNLSSITAINSHVCNAIHQITTALKGQGAGVSGVEPVAAAGSD</sequence>
<evidence type="ECO:0000256" key="1">
    <source>
        <dbReference type="ARBA" id="ARBA00004123"/>
    </source>
</evidence>
<dbReference type="SMART" id="SM00234">
    <property type="entry name" value="START"/>
    <property type="match status" value="1"/>
</dbReference>
<dbReference type="Pfam" id="PF01852">
    <property type="entry name" value="START"/>
    <property type="match status" value="1"/>
</dbReference>
<keyword evidence="4" id="KW-0175">Coiled coil</keyword>
<keyword evidence="5 9" id="KW-0238">DNA-binding</keyword>
<feature type="region of interest" description="Disordered" evidence="11">
    <location>
        <begin position="123"/>
        <end position="145"/>
    </location>
</feature>
<dbReference type="InterPro" id="IPR017970">
    <property type="entry name" value="Homeobox_CS"/>
</dbReference>
<reference evidence="14" key="2">
    <citation type="submission" date="2017-02" db="EMBL/GenBank/DDBJ databases">
        <title>WGS assembly of Sorghum bicolor.</title>
        <authorList>
            <person name="Paterson A."/>
            <person name="Mullet J."/>
            <person name="Bowers J."/>
            <person name="Bruggmann R."/>
            <person name="Dubchak I."/>
            <person name="Grimwood J."/>
            <person name="Gundlach H."/>
            <person name="Haberer G."/>
            <person name="Hellsten U."/>
            <person name="Mitros T."/>
            <person name="Poliakov A."/>
            <person name="Schmutz J."/>
            <person name="Spannagl M."/>
            <person name="Tang H."/>
            <person name="Wang X."/>
            <person name="Wicker T."/>
            <person name="Bharti A."/>
            <person name="Chapman J."/>
            <person name="Feltus F."/>
            <person name="Gowik U."/>
            <person name="Grigoriev I."/>
            <person name="Lyons E."/>
            <person name="Maher C."/>
            <person name="Martis M."/>
            <person name="Narechania A."/>
            <person name="Otillar R."/>
            <person name="Penning B."/>
            <person name="Salamov A."/>
            <person name="Wang Y."/>
            <person name="Zhang L."/>
            <person name="Carpita N."/>
            <person name="Freeling M."/>
            <person name="Gingle A."/>
            <person name="Hash C."/>
            <person name="Keller B."/>
            <person name="Klein P."/>
            <person name="Kresovich S."/>
            <person name="Mccann M."/>
            <person name="Ming R."/>
            <person name="Peterson D."/>
            <person name="Rahman M."/>
            <person name="Ware D."/>
            <person name="Westhoff P."/>
            <person name="Mayer K."/>
            <person name="Messing J."/>
            <person name="Sims D."/>
            <person name="Jenkins J."/>
            <person name="Shu S."/>
            <person name="Rokhsar D."/>
        </authorList>
    </citation>
    <scope>NUCLEOTIDE SEQUENCE</scope>
</reference>
<gene>
    <name evidence="14" type="ORF">SORBI_3001G286700</name>
</gene>
<accession>A0A1B6QLR7</accession>
<feature type="DNA-binding region" description="Homeobox" evidence="9">
    <location>
        <begin position="140"/>
        <end position="199"/>
    </location>
</feature>
<dbReference type="OMA" id="QAPVMGC"/>
<dbReference type="Pfam" id="PF25797">
    <property type="entry name" value="PDF2_C"/>
    <property type="match status" value="1"/>
</dbReference>
<feature type="domain" description="START" evidence="13">
    <location>
        <begin position="352"/>
        <end position="601"/>
    </location>
</feature>
<feature type="domain" description="Homeobox" evidence="12">
    <location>
        <begin position="138"/>
        <end position="198"/>
    </location>
</feature>
<dbReference type="EMBL" id="CM000760">
    <property type="protein sequence ID" value="OQU92068.1"/>
    <property type="molecule type" value="Genomic_DNA"/>
</dbReference>
<dbReference type="AlphaFoldDB" id="A0A1B6QLR7"/>
<dbReference type="InParanoid" id="A0A1B6QLR7"/>
<dbReference type="FunCoup" id="A0A1B6QLR7">
    <property type="interactions" value="1181"/>
</dbReference>
<evidence type="ECO:0000256" key="3">
    <source>
        <dbReference type="ARBA" id="ARBA00023015"/>
    </source>
</evidence>
<keyword evidence="7" id="KW-0804">Transcription</keyword>
<keyword evidence="3" id="KW-0805">Transcription regulation</keyword>
<dbReference type="SUPFAM" id="SSF55961">
    <property type="entry name" value="Bet v1-like"/>
    <property type="match status" value="2"/>
</dbReference>
<dbReference type="PROSITE" id="PS50848">
    <property type="entry name" value="START"/>
    <property type="match status" value="1"/>
</dbReference>
<protein>
    <submittedName>
        <fullName evidence="14">Uncharacterized protein</fullName>
    </submittedName>
</protein>
<keyword evidence="15" id="KW-1185">Reference proteome</keyword>
<comment type="similarity">
    <text evidence="2">Belongs to the HD-ZIP homeobox family. Class IV subfamily.</text>
</comment>
<dbReference type="InterPro" id="IPR023393">
    <property type="entry name" value="START-like_dom_sf"/>
</dbReference>
<dbReference type="GO" id="GO:0000981">
    <property type="term" value="F:DNA-binding transcription factor activity, RNA polymerase II-specific"/>
    <property type="evidence" value="ECO:0007669"/>
    <property type="project" value="InterPro"/>
</dbReference>
<evidence type="ECO:0000256" key="7">
    <source>
        <dbReference type="ARBA" id="ARBA00023163"/>
    </source>
</evidence>
<dbReference type="GO" id="GO:0003677">
    <property type="term" value="F:DNA binding"/>
    <property type="evidence" value="ECO:0007669"/>
    <property type="project" value="UniProtKB-UniRule"/>
</dbReference>
<evidence type="ECO:0000256" key="6">
    <source>
        <dbReference type="ARBA" id="ARBA00023155"/>
    </source>
</evidence>
<evidence type="ECO:0000256" key="10">
    <source>
        <dbReference type="RuleBase" id="RU000682"/>
    </source>
</evidence>
<dbReference type="PANTHER" id="PTHR45654:SF11">
    <property type="entry name" value="HOMEOBOX-LEUCINE ZIPPER PROTEIN HDG5"/>
    <property type="match status" value="1"/>
</dbReference>
<dbReference type="PANTHER" id="PTHR45654">
    <property type="entry name" value="HOMEOBOX-LEUCINE ZIPPER PROTEIN MERISTEM L1"/>
    <property type="match status" value="1"/>
</dbReference>
<evidence type="ECO:0000256" key="5">
    <source>
        <dbReference type="ARBA" id="ARBA00023125"/>
    </source>
</evidence>
<dbReference type="InterPro" id="IPR057993">
    <property type="entry name" value="HD-Zip_IV_C"/>
</dbReference>
<dbReference type="Gene3D" id="1.10.10.60">
    <property type="entry name" value="Homeodomain-like"/>
    <property type="match status" value="1"/>
</dbReference>
<feature type="compositionally biased region" description="Low complexity" evidence="11">
    <location>
        <begin position="797"/>
        <end position="808"/>
    </location>
</feature>
<keyword evidence="6 9" id="KW-0371">Homeobox</keyword>
<evidence type="ECO:0000256" key="8">
    <source>
        <dbReference type="ARBA" id="ARBA00023242"/>
    </source>
</evidence>
<dbReference type="EMBL" id="CM000760">
    <property type="protein sequence ID" value="KXG38837.1"/>
    <property type="molecule type" value="Genomic_DNA"/>
</dbReference>
<evidence type="ECO:0000259" key="13">
    <source>
        <dbReference type="PROSITE" id="PS50848"/>
    </source>
</evidence>
<dbReference type="SUPFAM" id="SSF46689">
    <property type="entry name" value="Homeodomain-like"/>
    <property type="match status" value="1"/>
</dbReference>
<feature type="region of interest" description="Disordered" evidence="11">
    <location>
        <begin position="797"/>
        <end position="819"/>
    </location>
</feature>
<evidence type="ECO:0000313" key="15">
    <source>
        <dbReference type="Proteomes" id="UP000000768"/>
    </source>
</evidence>
<dbReference type="Gramene" id="KXG38837">
    <property type="protein sequence ID" value="KXG38837"/>
    <property type="gene ID" value="SORBI_3001G286700"/>
</dbReference>
<evidence type="ECO:0000256" key="2">
    <source>
        <dbReference type="ARBA" id="ARBA00006789"/>
    </source>
</evidence>
<evidence type="ECO:0000256" key="4">
    <source>
        <dbReference type="ARBA" id="ARBA00023054"/>
    </source>
</evidence>